<dbReference type="InterPro" id="IPR012910">
    <property type="entry name" value="Plug_dom"/>
</dbReference>
<evidence type="ECO:0000256" key="7">
    <source>
        <dbReference type="ARBA" id="ARBA00023136"/>
    </source>
</evidence>
<gene>
    <name evidence="15" type="ORF">ACFOEN_14330</name>
</gene>
<feature type="chain" id="PRO_5047499502" evidence="12">
    <location>
        <begin position="30"/>
        <end position="924"/>
    </location>
</feature>
<keyword evidence="5 10" id="KW-0812">Transmembrane</keyword>
<evidence type="ECO:0000313" key="16">
    <source>
        <dbReference type="Proteomes" id="UP001595556"/>
    </source>
</evidence>
<evidence type="ECO:0000256" key="6">
    <source>
        <dbReference type="ARBA" id="ARBA00023077"/>
    </source>
</evidence>
<dbReference type="Proteomes" id="UP001595556">
    <property type="component" value="Unassembled WGS sequence"/>
</dbReference>
<keyword evidence="7 10" id="KW-0472">Membrane</keyword>
<evidence type="ECO:0000259" key="14">
    <source>
        <dbReference type="Pfam" id="PF07715"/>
    </source>
</evidence>
<proteinExistence type="inferred from homology"/>
<evidence type="ECO:0000256" key="10">
    <source>
        <dbReference type="PROSITE-ProRule" id="PRU01360"/>
    </source>
</evidence>
<dbReference type="InterPro" id="IPR036942">
    <property type="entry name" value="Beta-barrel_TonB_sf"/>
</dbReference>
<keyword evidence="12" id="KW-0732">Signal</keyword>
<evidence type="ECO:0000259" key="13">
    <source>
        <dbReference type="Pfam" id="PF00593"/>
    </source>
</evidence>
<name>A0ABV7H868_9BURK</name>
<evidence type="ECO:0000256" key="11">
    <source>
        <dbReference type="RuleBase" id="RU003357"/>
    </source>
</evidence>
<keyword evidence="3 10" id="KW-0813">Transport</keyword>
<evidence type="ECO:0000256" key="5">
    <source>
        <dbReference type="ARBA" id="ARBA00022692"/>
    </source>
</evidence>
<evidence type="ECO:0000256" key="9">
    <source>
        <dbReference type="ARBA" id="ARBA00023237"/>
    </source>
</evidence>
<dbReference type="Pfam" id="PF00593">
    <property type="entry name" value="TonB_dep_Rec_b-barrel"/>
    <property type="match status" value="1"/>
</dbReference>
<keyword evidence="6 11" id="KW-0798">TonB box</keyword>
<dbReference type="EMBL" id="JBHRTI010000010">
    <property type="protein sequence ID" value="MFC3148806.1"/>
    <property type="molecule type" value="Genomic_DNA"/>
</dbReference>
<comment type="similarity">
    <text evidence="2 10 11">Belongs to the TonB-dependent receptor family.</text>
</comment>
<reference evidence="16" key="1">
    <citation type="journal article" date="2019" name="Int. J. Syst. Evol. Microbiol.">
        <title>The Global Catalogue of Microorganisms (GCM) 10K type strain sequencing project: providing services to taxonomists for standard genome sequencing and annotation.</title>
        <authorList>
            <consortium name="The Broad Institute Genomics Platform"/>
            <consortium name="The Broad Institute Genome Sequencing Center for Infectious Disease"/>
            <person name="Wu L."/>
            <person name="Ma J."/>
        </authorList>
    </citation>
    <scope>NUCLEOTIDE SEQUENCE [LARGE SCALE GENOMIC DNA]</scope>
    <source>
        <strain evidence="16">KCTC 52168</strain>
    </source>
</reference>
<dbReference type="InterPro" id="IPR000531">
    <property type="entry name" value="Beta-barrel_TonB"/>
</dbReference>
<dbReference type="PANTHER" id="PTHR47234">
    <property type="match status" value="1"/>
</dbReference>
<keyword evidence="4 10" id="KW-1134">Transmembrane beta strand</keyword>
<keyword evidence="16" id="KW-1185">Reference proteome</keyword>
<feature type="domain" description="TonB-dependent receptor plug" evidence="14">
    <location>
        <begin position="57"/>
        <end position="171"/>
    </location>
</feature>
<feature type="signal peptide" evidence="12">
    <location>
        <begin position="1"/>
        <end position="29"/>
    </location>
</feature>
<dbReference type="RefSeq" id="WP_377305087.1">
    <property type="nucleotide sequence ID" value="NZ_CP180191.1"/>
</dbReference>
<evidence type="ECO:0000256" key="12">
    <source>
        <dbReference type="SAM" id="SignalP"/>
    </source>
</evidence>
<keyword evidence="9 10" id="KW-0998">Cell outer membrane</keyword>
<dbReference type="PROSITE" id="PS52016">
    <property type="entry name" value="TONB_DEPENDENT_REC_3"/>
    <property type="match status" value="1"/>
</dbReference>
<evidence type="ECO:0000256" key="4">
    <source>
        <dbReference type="ARBA" id="ARBA00022452"/>
    </source>
</evidence>
<feature type="domain" description="TonB-dependent receptor-like beta-barrel" evidence="13">
    <location>
        <begin position="421"/>
        <end position="885"/>
    </location>
</feature>
<comment type="caution">
    <text evidence="15">The sequence shown here is derived from an EMBL/GenBank/DDBJ whole genome shotgun (WGS) entry which is preliminary data.</text>
</comment>
<dbReference type="CDD" id="cd01347">
    <property type="entry name" value="ligand_gated_channel"/>
    <property type="match status" value="1"/>
</dbReference>
<dbReference type="InterPro" id="IPR037066">
    <property type="entry name" value="Plug_dom_sf"/>
</dbReference>
<dbReference type="SUPFAM" id="SSF56935">
    <property type="entry name" value="Porins"/>
    <property type="match status" value="1"/>
</dbReference>
<dbReference type="PANTHER" id="PTHR47234:SF2">
    <property type="entry name" value="TONB-DEPENDENT RECEPTOR"/>
    <property type="match status" value="1"/>
</dbReference>
<sequence length="924" mass="99784">MINRNYVARAMAQAFGGLAVCALVPVALAQQQPTQQEPAKLERIEVTGSSIKRIDAETAVPVTVLRREDIEKAGVSTVAQLLEKVSVNNGQGYNIANALGDSARPGFAGASLRGLGANNTLVLLNGRRLAVYAFDGGGVNLGQIPAAALERVEILRDGASAIYGTDAVGGVINFITRRDFKGGIVDGNYYKPEAAGGESYGGNLTLGFGDLATDRFNVMGVASYNKLEAIKARDRSFSKTAFLRNVDISGNGTIDRTSANAFPANVFIPGVGLRNPTANLYQNGNGCTPPASFGRTPTEGQCRYDYASQIDIVPDQETKSILGRAVLQLGDAAQVFAEYSRAEQTYTFRISQTPASEATTLNGDPLLLPTSSRYYPTAWVAANFPTLVGQPLNLYYRVLETGPRTNQAEIVEDRILGGIEGAAFGWDYKAGVLRATSKATERYLAGYMSEARLLAAMARGNINPFGFQDTAEGRNELLGAQVLGKTRISKSERTSFDATASREVFRLPAGPVAMAIGTEYREEKYNDQPQAVLNTGDIIGGGGTQLPVVAKRDVTAVFAELNAPIMKGLEATLAVRGDKYSDFGSTTNPKLGLRWTPSSAFLARASYSTGFRAPALPDLFSAQTQTNTGGVYDDPFYDSVSGGCAAIFDGKYCGAQLTVKQGGNPRLKPEESKSWTLGFIFEPTRNISFGLDYFSIKQTKLIGIISADTKLADFIDNFNPATLTSSSIYARDVITTRDPAAGNRLVIDFVQSVFDNVGDQNTSGVDLSVKVRLPASDIGRFGFNVEGSYIGKQESRLVGQPTFNNSVGTYATFGPVVRFKHNSTIDWERGPLNVALTYNYSQGYWDQVAGRSGQPRKVGNYETFDVFAQYKGIKNLTISGGVRNLLDRNPPFSNQNAYFQVGYDPTYTDPRGRTPYVRASYKFW</sequence>
<comment type="subcellular location">
    <subcellularLocation>
        <location evidence="1 10">Cell outer membrane</location>
        <topology evidence="1 10">Multi-pass membrane protein</topology>
    </subcellularLocation>
</comment>
<dbReference type="Gene3D" id="2.40.170.20">
    <property type="entry name" value="TonB-dependent receptor, beta-barrel domain"/>
    <property type="match status" value="1"/>
</dbReference>
<evidence type="ECO:0000256" key="8">
    <source>
        <dbReference type="ARBA" id="ARBA00023170"/>
    </source>
</evidence>
<organism evidence="15 16">
    <name type="scientific">Piscinibacterium candidicorallinum</name>
    <dbReference type="NCBI Taxonomy" id="1793872"/>
    <lineage>
        <taxon>Bacteria</taxon>
        <taxon>Pseudomonadati</taxon>
        <taxon>Pseudomonadota</taxon>
        <taxon>Betaproteobacteria</taxon>
        <taxon>Burkholderiales</taxon>
        <taxon>Piscinibacterium</taxon>
    </lineage>
</organism>
<accession>A0ABV7H868</accession>
<dbReference type="InterPro" id="IPR039426">
    <property type="entry name" value="TonB-dep_rcpt-like"/>
</dbReference>
<dbReference type="Pfam" id="PF07715">
    <property type="entry name" value="Plug"/>
    <property type="match status" value="1"/>
</dbReference>
<evidence type="ECO:0000313" key="15">
    <source>
        <dbReference type="EMBL" id="MFC3148806.1"/>
    </source>
</evidence>
<keyword evidence="8 15" id="KW-0675">Receptor</keyword>
<evidence type="ECO:0000256" key="3">
    <source>
        <dbReference type="ARBA" id="ARBA00022448"/>
    </source>
</evidence>
<protein>
    <submittedName>
        <fullName evidence="15">TonB-dependent receptor</fullName>
    </submittedName>
</protein>
<dbReference type="Gene3D" id="2.170.130.10">
    <property type="entry name" value="TonB-dependent receptor, plug domain"/>
    <property type="match status" value="1"/>
</dbReference>
<evidence type="ECO:0000256" key="1">
    <source>
        <dbReference type="ARBA" id="ARBA00004571"/>
    </source>
</evidence>
<evidence type="ECO:0000256" key="2">
    <source>
        <dbReference type="ARBA" id="ARBA00009810"/>
    </source>
</evidence>